<dbReference type="RefSeq" id="WP_128706079.1">
    <property type="nucleotide sequence ID" value="NZ_RLII01000012.1"/>
</dbReference>
<keyword evidence="3" id="KW-1185">Reference proteome</keyword>
<evidence type="ECO:0000313" key="3">
    <source>
        <dbReference type="Proteomes" id="UP000289166"/>
    </source>
</evidence>
<dbReference type="InterPro" id="IPR052026">
    <property type="entry name" value="ExeA_AAA_ATPase_DNA-bind"/>
</dbReference>
<sequence length="267" mass="30405">MFKSFYGMTFNPFDKSLPENHAFRSKDHEQMLSRLEYLKTTHGIGLFTAPPGMGKTFALRCFSQSLNPNLYQLSYICLSTVSVTEFYQQFCHELGLEFGSKKSLMFRNIQERLLHLLKEKRKTFILAIDESQYLNIHVLRDIKMLMNTQFDSLDCFTLLLIGQPYLCSILEKPVHEALKQRIVIHYNYEGLSPEEAKNYIYSRIDLAGAAHSIIDESAVHAVANFCQGTPRIINSVMTTALIVGAQLKKNTIDTEVILSACNSLSLS</sequence>
<protein>
    <submittedName>
        <fullName evidence="2">General secretion pathway protein</fullName>
    </submittedName>
</protein>
<organism evidence="2 3">
    <name type="scientific">Acetivibrio mesophilus</name>
    <dbReference type="NCBI Taxonomy" id="2487273"/>
    <lineage>
        <taxon>Bacteria</taxon>
        <taxon>Bacillati</taxon>
        <taxon>Bacillota</taxon>
        <taxon>Clostridia</taxon>
        <taxon>Eubacteriales</taxon>
        <taxon>Oscillospiraceae</taxon>
        <taxon>Acetivibrio</taxon>
    </lineage>
</organism>
<dbReference type="Gene3D" id="3.40.50.300">
    <property type="entry name" value="P-loop containing nucleotide triphosphate hydrolases"/>
    <property type="match status" value="1"/>
</dbReference>
<dbReference type="Pfam" id="PF13401">
    <property type="entry name" value="AAA_22"/>
    <property type="match status" value="1"/>
</dbReference>
<dbReference type="SUPFAM" id="SSF52540">
    <property type="entry name" value="P-loop containing nucleoside triphosphate hydrolases"/>
    <property type="match status" value="1"/>
</dbReference>
<dbReference type="PANTHER" id="PTHR35894">
    <property type="entry name" value="GENERAL SECRETION PATHWAY PROTEIN A-RELATED"/>
    <property type="match status" value="1"/>
</dbReference>
<evidence type="ECO:0000313" key="2">
    <source>
        <dbReference type="EMBL" id="RXE58880.1"/>
    </source>
</evidence>
<dbReference type="InterPro" id="IPR049945">
    <property type="entry name" value="AAA_22"/>
</dbReference>
<dbReference type="CDD" id="cd00009">
    <property type="entry name" value="AAA"/>
    <property type="match status" value="1"/>
</dbReference>
<accession>A0A4Q0I3N3</accession>
<dbReference type="PANTHER" id="PTHR35894:SF1">
    <property type="entry name" value="PHOSPHORIBULOKINASE _ URIDINE KINASE FAMILY"/>
    <property type="match status" value="1"/>
</dbReference>
<dbReference type="EMBL" id="RLII01000012">
    <property type="protein sequence ID" value="RXE58880.1"/>
    <property type="molecule type" value="Genomic_DNA"/>
</dbReference>
<evidence type="ECO:0000259" key="1">
    <source>
        <dbReference type="Pfam" id="PF13401"/>
    </source>
</evidence>
<dbReference type="Proteomes" id="UP000289166">
    <property type="component" value="Unassembled WGS sequence"/>
</dbReference>
<proteinExistence type="predicted"/>
<dbReference type="AlphaFoldDB" id="A0A4Q0I3N3"/>
<name>A0A4Q0I3N3_9FIRM</name>
<comment type="caution">
    <text evidence="2">The sequence shown here is derived from an EMBL/GenBank/DDBJ whole genome shotgun (WGS) entry which is preliminary data.</text>
</comment>
<feature type="domain" description="ORC1/DEAH AAA+ ATPase" evidence="1">
    <location>
        <begin position="41"/>
        <end position="169"/>
    </location>
</feature>
<dbReference type="OrthoDB" id="9815896at2"/>
<dbReference type="GO" id="GO:0016887">
    <property type="term" value="F:ATP hydrolysis activity"/>
    <property type="evidence" value="ECO:0007669"/>
    <property type="project" value="InterPro"/>
</dbReference>
<dbReference type="InterPro" id="IPR027417">
    <property type="entry name" value="P-loop_NTPase"/>
</dbReference>
<gene>
    <name evidence="2" type="ORF">EFD62_10480</name>
</gene>
<reference evidence="3" key="1">
    <citation type="submission" date="2018-11" db="EMBL/GenBank/DDBJ databases">
        <title>Genome sequencing of a novel mesophilic and cellulolytic organism within the genus Hungateiclostridium.</title>
        <authorList>
            <person name="Rettenmaier R."/>
            <person name="Liebl W."/>
            <person name="Zverlov V."/>
        </authorList>
    </citation>
    <scope>NUCLEOTIDE SEQUENCE [LARGE SCALE GENOMIC DNA]</scope>
    <source>
        <strain evidence="3">N2K1</strain>
    </source>
</reference>